<protein>
    <submittedName>
        <fullName evidence="1">Uncharacterized protein</fullName>
    </submittedName>
</protein>
<organism evidence="1 2">
    <name type="scientific">Galdieria yellowstonensis</name>
    <dbReference type="NCBI Taxonomy" id="3028027"/>
    <lineage>
        <taxon>Eukaryota</taxon>
        <taxon>Rhodophyta</taxon>
        <taxon>Bangiophyceae</taxon>
        <taxon>Galdieriales</taxon>
        <taxon>Galdieriaceae</taxon>
        <taxon>Galdieria</taxon>
    </lineage>
</organism>
<comment type="caution">
    <text evidence="1">The sequence shown here is derived from an EMBL/GenBank/DDBJ whole genome shotgun (WGS) entry which is preliminary data.</text>
</comment>
<evidence type="ECO:0000313" key="2">
    <source>
        <dbReference type="Proteomes" id="UP001300502"/>
    </source>
</evidence>
<gene>
    <name evidence="1" type="ORF">GAYE_FCTG49G0078</name>
</gene>
<reference evidence="1 2" key="1">
    <citation type="submission" date="2022-07" db="EMBL/GenBank/DDBJ databases">
        <title>Genome-wide signatures of adaptation to extreme environments.</title>
        <authorList>
            <person name="Cho C.H."/>
            <person name="Yoon H.S."/>
        </authorList>
    </citation>
    <scope>NUCLEOTIDE SEQUENCE [LARGE SCALE GENOMIC DNA]</scope>
    <source>
        <strain evidence="1 2">108.79 E11</strain>
    </source>
</reference>
<name>A0AAV9I5S5_9RHOD</name>
<dbReference type="Proteomes" id="UP001300502">
    <property type="component" value="Unassembled WGS sequence"/>
</dbReference>
<sequence length="218" mass="25290">MLCGFQTAVHPVRNKIGFKEKIHRRAPRFVLLCQKKRCRRCGEEFLPERNHDGACRFHGGVLGDRAYFNWTADWLFGDGCPADRLVLIQRWTCCGATAKEAKGCKKGFHVSHDVEVEEDLSPKVIERKFFICRGLSVDKVDHNNRTHFVCYDTTSNLKRHIIFTILEANSVFVIILRLSHEKFSVIFHKKTTLYVNFPKFSKEHCEACSKLEKTLFLI</sequence>
<dbReference type="AlphaFoldDB" id="A0AAV9I5S5"/>
<proteinExistence type="predicted"/>
<dbReference type="PANTHER" id="PTHR35106:SF4">
    <property type="entry name" value="OS09G0485800 PROTEIN"/>
    <property type="match status" value="1"/>
</dbReference>
<keyword evidence="2" id="KW-1185">Reference proteome</keyword>
<evidence type="ECO:0000313" key="1">
    <source>
        <dbReference type="EMBL" id="KAK4522199.1"/>
    </source>
</evidence>
<dbReference type="EMBL" id="JANCYU010000001">
    <property type="protein sequence ID" value="KAK4522199.1"/>
    <property type="molecule type" value="Genomic_DNA"/>
</dbReference>
<dbReference type="PANTHER" id="PTHR35106">
    <property type="entry name" value="BNAA07G25190D PROTEIN"/>
    <property type="match status" value="1"/>
</dbReference>
<accession>A0AAV9I5S5</accession>